<dbReference type="Pfam" id="PF11887">
    <property type="entry name" value="Mce4_CUP1"/>
    <property type="match status" value="1"/>
</dbReference>
<dbReference type="PANTHER" id="PTHR33371:SF17">
    <property type="entry name" value="MCE-FAMILY PROTEIN MCE1B"/>
    <property type="match status" value="1"/>
</dbReference>
<dbReference type="InterPro" id="IPR024516">
    <property type="entry name" value="Mce_C"/>
</dbReference>
<dbReference type="InterPro" id="IPR003399">
    <property type="entry name" value="Mce/MlaD"/>
</dbReference>
<evidence type="ECO:0000259" key="1">
    <source>
        <dbReference type="Pfam" id="PF02470"/>
    </source>
</evidence>
<proteinExistence type="predicted"/>
<name>A0A1S1LRP6_MYCCH</name>
<dbReference type="RefSeq" id="WP_057969569.1">
    <property type="nucleotide sequence ID" value="NZ_MLII01000030.1"/>
</dbReference>
<dbReference type="Proteomes" id="UP000180043">
    <property type="component" value="Unassembled WGS sequence"/>
</dbReference>
<organism evidence="3 4">
    <name type="scientific">Mycobacteroides chelonae</name>
    <name type="common">Mycobacterium chelonae</name>
    <dbReference type="NCBI Taxonomy" id="1774"/>
    <lineage>
        <taxon>Bacteria</taxon>
        <taxon>Bacillati</taxon>
        <taxon>Actinomycetota</taxon>
        <taxon>Actinomycetes</taxon>
        <taxon>Mycobacteriales</taxon>
        <taxon>Mycobacteriaceae</taxon>
        <taxon>Mycobacteroides</taxon>
    </lineage>
</organism>
<dbReference type="GO" id="GO:0051701">
    <property type="term" value="P:biological process involved in interaction with host"/>
    <property type="evidence" value="ECO:0007669"/>
    <property type="project" value="TreeGrafter"/>
</dbReference>
<dbReference type="PANTHER" id="PTHR33371">
    <property type="entry name" value="INTERMEMBRANE PHOSPHOLIPID TRANSPORT SYSTEM BINDING PROTEIN MLAD-RELATED"/>
    <property type="match status" value="1"/>
</dbReference>
<evidence type="ECO:0000313" key="3">
    <source>
        <dbReference type="EMBL" id="OHU58314.1"/>
    </source>
</evidence>
<dbReference type="InterPro" id="IPR005693">
    <property type="entry name" value="Mce"/>
</dbReference>
<protein>
    <submittedName>
        <fullName evidence="3">Mammalian cell entry protein</fullName>
    </submittedName>
</protein>
<dbReference type="AlphaFoldDB" id="A0A1S1LRP6"/>
<evidence type="ECO:0000259" key="2">
    <source>
        <dbReference type="Pfam" id="PF11887"/>
    </source>
</evidence>
<gene>
    <name evidence="3" type="ORF">BKG82_12080</name>
</gene>
<feature type="domain" description="Mce/MlaD" evidence="1">
    <location>
        <begin position="37"/>
        <end position="109"/>
    </location>
</feature>
<dbReference type="NCBIfam" id="TIGR00996">
    <property type="entry name" value="Mtu_fam_mce"/>
    <property type="match status" value="1"/>
</dbReference>
<accession>A0A1S1LRP6</accession>
<evidence type="ECO:0000313" key="4">
    <source>
        <dbReference type="Proteomes" id="UP000180043"/>
    </source>
</evidence>
<sequence>MNYRKPFVGLTLFILVSVGLTSMVFTTLRREIPGDSDTYYAIFTDVSGLHEGDDVRMAGVRVGRVENVSLEGINAMVTFRVQADQSIFGNTIASVIYQNIVGQRYLGLSLGSDGTTGKLAPGAVIPPERTEPSFDIGLLLNGFEPLFSVLEPQKVDDLTRAVIQALQGDTDSITALVEQTTTMTQTLVGRDEILGGVITNLNSLVSSLAQQSKSLKTVLSQSKAMIIQLNGRREELVSNAGSISSVARRLAGITQSIHPQFAELVGREPGFLKHLIEIEPQLAFLGANAPLALLAISNAFQQGAYVDLYGCELDVTFIPGTWQVLPTIVNAATPGGKPMYTSKCRPTP</sequence>
<comment type="caution">
    <text evidence="3">The sequence shown here is derived from an EMBL/GenBank/DDBJ whole genome shotgun (WGS) entry which is preliminary data.</text>
</comment>
<dbReference type="EMBL" id="MLIQ01000013">
    <property type="protein sequence ID" value="OHU58314.1"/>
    <property type="molecule type" value="Genomic_DNA"/>
</dbReference>
<reference evidence="3 4" key="1">
    <citation type="submission" date="2016-10" db="EMBL/GenBank/DDBJ databases">
        <title>Evaluation of Human, Veterinary and Environmental Mycobacterium chelonae Isolates by Core Genome Phylogenomic Analysis, Targeted Gene Comparison, and Anti-microbial Susceptibility Patterns: A Tale of Mistaken Identities.</title>
        <authorList>
            <person name="Fogelson S.B."/>
            <person name="Camus A.C."/>
            <person name="Lorenz W."/>
            <person name="Vasireddy R."/>
            <person name="Vasireddy S."/>
            <person name="Smith T."/>
            <person name="Brown-Elliott B.A."/>
            <person name="Wallace R.J.Jr."/>
            <person name="Hasan N.A."/>
            <person name="Reischl U."/>
            <person name="Sanchez S."/>
        </authorList>
    </citation>
    <scope>NUCLEOTIDE SEQUENCE [LARGE SCALE GENOMIC DNA]</scope>
    <source>
        <strain evidence="3 4">15515</strain>
    </source>
</reference>
<dbReference type="Pfam" id="PF02470">
    <property type="entry name" value="MlaD"/>
    <property type="match status" value="1"/>
</dbReference>
<feature type="domain" description="Mammalian cell entry C-terminal" evidence="2">
    <location>
        <begin position="117"/>
        <end position="285"/>
    </location>
</feature>
<dbReference type="InterPro" id="IPR052336">
    <property type="entry name" value="MlaD_Phospholipid_Transporter"/>
</dbReference>
<dbReference type="GO" id="GO:0005576">
    <property type="term" value="C:extracellular region"/>
    <property type="evidence" value="ECO:0007669"/>
    <property type="project" value="TreeGrafter"/>
</dbReference>